<dbReference type="RefSeq" id="WP_152839867.1">
    <property type="nucleotide sequence ID" value="NZ_WHUG01000009.1"/>
</dbReference>
<organism evidence="1 2">
    <name type="scientific">Rugamonas aquatica</name>
    <dbReference type="NCBI Taxonomy" id="2743357"/>
    <lineage>
        <taxon>Bacteria</taxon>
        <taxon>Pseudomonadati</taxon>
        <taxon>Pseudomonadota</taxon>
        <taxon>Betaproteobacteria</taxon>
        <taxon>Burkholderiales</taxon>
        <taxon>Oxalobacteraceae</taxon>
        <taxon>Telluria group</taxon>
        <taxon>Rugamonas</taxon>
    </lineage>
</organism>
<dbReference type="InterPro" id="IPR022280">
    <property type="entry name" value="PRTRC_protein-B"/>
</dbReference>
<gene>
    <name evidence="1" type="ORF">GEV02_20665</name>
</gene>
<proteinExistence type="predicted"/>
<comment type="caution">
    <text evidence="1">The sequence shown here is derived from an EMBL/GenBank/DDBJ whole genome shotgun (WGS) entry which is preliminary data.</text>
</comment>
<evidence type="ECO:0000313" key="2">
    <source>
        <dbReference type="Proteomes" id="UP000440498"/>
    </source>
</evidence>
<dbReference type="NCBIfam" id="TIGR03737">
    <property type="entry name" value="PRTRC_B"/>
    <property type="match status" value="1"/>
</dbReference>
<dbReference type="AlphaFoldDB" id="A0A6A7N6F6"/>
<keyword evidence="2" id="KW-1185">Reference proteome</keyword>
<reference evidence="1 2" key="1">
    <citation type="submission" date="2019-10" db="EMBL/GenBank/DDBJ databases">
        <title>Two novel species isolated from a subtropical stream in China.</title>
        <authorList>
            <person name="Lu H."/>
        </authorList>
    </citation>
    <scope>NUCLEOTIDE SEQUENCE [LARGE SCALE GENOMIC DNA]</scope>
    <source>
        <strain evidence="1 2">FT29W</strain>
    </source>
</reference>
<protein>
    <submittedName>
        <fullName evidence="1">PRTRC system protein B</fullName>
    </submittedName>
</protein>
<name>A0A6A7N6F6_9BURK</name>
<dbReference type="Pfam" id="PF14460">
    <property type="entry name" value="Prok-E2_D"/>
    <property type="match status" value="1"/>
</dbReference>
<dbReference type="InterPro" id="IPR032787">
    <property type="entry name" value="Prok-E2_D"/>
</dbReference>
<dbReference type="EMBL" id="WHUG01000009">
    <property type="protein sequence ID" value="MQA40569.1"/>
    <property type="molecule type" value="Genomic_DNA"/>
</dbReference>
<sequence>MDPIPFAISTNREQSLPLRRAILLYQHGGGSSATVHDIATVDGVSTILPGCAVHSGAVHALASALGERAEPAGFLPPELLWHDGRQLLWWLPPGRRHIVFRVPEFGGDRHGVLPHPGLVFHASPQRWMAWAVKGGARPTPLTALWRAPYFNVHLEGDICAGTGEVPQHYGVDALDDWNHAFFGSAFSHLTDKEPLVAYEQGPGSFWLAMLGGAWDRFPQKVLVPSVAGTVGEQLARLVGARGGRR</sequence>
<evidence type="ECO:0000313" key="1">
    <source>
        <dbReference type="EMBL" id="MQA40569.1"/>
    </source>
</evidence>
<accession>A0A6A7N6F6</accession>
<dbReference type="Proteomes" id="UP000440498">
    <property type="component" value="Unassembled WGS sequence"/>
</dbReference>